<dbReference type="PANTHER" id="PTHR32305:SF15">
    <property type="entry name" value="PROTEIN RHSA-RELATED"/>
    <property type="match status" value="1"/>
</dbReference>
<dbReference type="Gene3D" id="2.180.10.10">
    <property type="entry name" value="RHS repeat-associated core"/>
    <property type="match status" value="3"/>
</dbReference>
<dbReference type="EMBL" id="BTTX01000001">
    <property type="protein sequence ID" value="GMU04314.1"/>
    <property type="molecule type" value="Genomic_DNA"/>
</dbReference>
<keyword evidence="1" id="KW-0732">Signal</keyword>
<organism evidence="3 4">
    <name type="scientific">Corallococcus caeni</name>
    <dbReference type="NCBI Taxonomy" id="3082388"/>
    <lineage>
        <taxon>Bacteria</taxon>
        <taxon>Pseudomonadati</taxon>
        <taxon>Myxococcota</taxon>
        <taxon>Myxococcia</taxon>
        <taxon>Myxococcales</taxon>
        <taxon>Cystobacterineae</taxon>
        <taxon>Myxococcaceae</taxon>
        <taxon>Corallococcus</taxon>
    </lineage>
</organism>
<protein>
    <recommendedName>
        <fullName evidence="2">DUF6531 domain-containing protein</fullName>
    </recommendedName>
</protein>
<dbReference type="Pfam" id="PF20148">
    <property type="entry name" value="DUF6531"/>
    <property type="match status" value="1"/>
</dbReference>
<name>A0ABQ6QK04_9BACT</name>
<evidence type="ECO:0000256" key="1">
    <source>
        <dbReference type="SAM" id="SignalP"/>
    </source>
</evidence>
<accession>A0ABQ6QK04</accession>
<evidence type="ECO:0000313" key="4">
    <source>
        <dbReference type="Proteomes" id="UP001342631"/>
    </source>
</evidence>
<proteinExistence type="predicted"/>
<feature type="domain" description="DUF6531" evidence="2">
    <location>
        <begin position="112"/>
        <end position="153"/>
    </location>
</feature>
<dbReference type="InterPro" id="IPR050708">
    <property type="entry name" value="T6SS_VgrG/RHS"/>
</dbReference>
<dbReference type="PANTHER" id="PTHR32305">
    <property type="match status" value="1"/>
</dbReference>
<keyword evidence="4" id="KW-1185">Reference proteome</keyword>
<dbReference type="RefSeq" id="WP_338274277.1">
    <property type="nucleotide sequence ID" value="NZ_BTTX01000001.1"/>
</dbReference>
<reference evidence="3 4" key="1">
    <citation type="journal article" date="2024" name="Arch. Microbiol.">
        <title>Corallococcus caeni sp. nov., a novel myxobacterium isolated from activated sludge.</title>
        <authorList>
            <person name="Tomita S."/>
            <person name="Nakai R."/>
            <person name="Kuroda K."/>
            <person name="Kurashita H."/>
            <person name="Hatamoto M."/>
            <person name="Yamaguchi T."/>
            <person name="Narihiro T."/>
        </authorList>
    </citation>
    <scope>NUCLEOTIDE SEQUENCE [LARGE SCALE GENOMIC DNA]</scope>
    <source>
        <strain evidence="3 4">NO1</strain>
    </source>
</reference>
<dbReference type="NCBIfam" id="TIGR03696">
    <property type="entry name" value="Rhs_assc_core"/>
    <property type="match status" value="1"/>
</dbReference>
<evidence type="ECO:0000313" key="3">
    <source>
        <dbReference type="EMBL" id="GMU04314.1"/>
    </source>
</evidence>
<feature type="chain" id="PRO_5045277625" description="DUF6531 domain-containing protein" evidence="1">
    <location>
        <begin position="25"/>
        <end position="1916"/>
    </location>
</feature>
<evidence type="ECO:0000259" key="2">
    <source>
        <dbReference type="Pfam" id="PF20148"/>
    </source>
</evidence>
<dbReference type="InterPro" id="IPR045351">
    <property type="entry name" value="DUF6531"/>
</dbReference>
<dbReference type="Proteomes" id="UP001342631">
    <property type="component" value="Unassembled WGS sequence"/>
</dbReference>
<sequence length="1916" mass="204247">MSSFFKPLALLAVLLVCLPGVSHAQDSCVNNLITHCEDGKQVQCTCDGSIRCNDYTDCSDDPFCNPINPSPSEPNHGSSCCRSTWACAAPPQPCEDGLCKCGPEGERLPTAGDPVNAATGESILVETDVQLGSATGALTLRRFYTSDPAAWSYTGNVVGNITKPFGGSLRNQSSLNWSHEYFSFVHLTSSRWTVVRGNGSQSHFTPCTGTTCTATASTSSSSKRERLQKTATGFTLVEVGGRKLVFEAKHLESVGGQTRYFLSRIVSPKDVTLATLAYAAPSGLTCQAGATGSTAGVPYLASVTGASGAMDFQYVSLPLPYPYGGSHCVLRSVTRRGESSPAVTYAYQQEGSTEITGQIVSATTPGTVRTYTFTSNALQVSTGSMLVMTHTYSLDWQGLSTGKVTSVTGAGEQLALGTSQSTTCQPGSNCCGVAPSKRDITNSNAGRGDGTSGAAGFTQSFETLTNASQATGPRLYRTVDSCTVAGACSPGNERNEWECATSSSPGFLKAKKDKRDFWEVYSYAAPTNTSVPATLLEKTSVKRGAQDMTGTGALAEETFAYTYGPNGEQLLASSEKASVLGAAGQKARTFNRYDATGRPSATLRSGWTRVFDAATGTWSSQQRWVGTFHFTTRTGESTADALGRTLEVHGPCFVASEAATDCATGTVFPVTRNYYWGDTETTPRRNQLQKVAQYPAGLASTPIETLYNTYDAGGHVTEQVDANGITTSFVYQDNRLVSQTVHVTGQLDVVTQSAYDSAGHRTSMQLPEGNYEVFCYRQGTTTGCTGGTLTDKLQWKAKSSTATAATWSEKVTYTYWPDGTVNEERYLDAAGNTRKLLTYAADAHRRPTWAKKGSGTGSFVATNSYDAANNLTGEGKPFNAPPAWCGVGTDGQPTSAACTAMQYDGANRLLRIDEHPTGSTTTRTCFKYDAHGNVTSLDTGLAATTNCATATPSANASRYQYDDFGNLVEATLPATGGGSTAGTSRFAYDASGSTLVKQTPAMVAAHVRDHLAYAYDAMGRLLSVSHVSPLVSGGAETLYAQGYDASVSPDSSCDTLTNTLGRMRYRDDSFGRTWFSYDAWGRKVKEMRLRTGTTTCTGTPFQNPHTLYAYSPNGNLTQVTYPYGRVVTYTYGTGALADRVQSVSVSKYASGAPTTETLLSQVAWEPYGGLRGYRTHYAAAGTTGSVEYALGDNASAAPTSCPTSFPSATSSDATGRMRALWVSTLASGTNFTPGSGNGGVLKQVYTWQADQLVRADSCLLGATSPLTETYGYDGLLRLTSATGTLATTGGAFTSRSFGYDARGNRTTESGEANSWALAYSSSGHPDRLVSRDSTQTGATLGHSFTYDADGRVSQKLWRPTDAFGNAFHLDFTSGPSSNGGADTVFKAVSVNGLSFNYFYDAQGQRRLKDYPTGIKDEYFYNQAQGLLVDQGNASAFTATTHPVDEYVWLDGRPVAVIRGKLDASWAHLSDATTDCARDGQAAACGTYHLVTDYLGKPVLMLDGQGRVTGTGEYDAFGHVNRVSVDIETPHPYQVSTTTFGGVMKQPTVSGTTLQQRVLFDGLDLWNESEQCTSGPSSDRSDSVAIRDEASSADLTTRSAWDDGRGWTAWVTPGASGVRAAIINSGIASCTQGVTCNDLRCVPSCNCTTTGFPQGSKQEEGAVISAYEYRRFQTGASPFWTPLRFPGQYHDAETDLFENWNRVYDPSIGRYLQSEVLAPKSPLMAKQAPYGYAEQNPGNKTDATGQYTVSDPYECPNWRAAEWLARKWAGCNGSTGDQSCACQQALQQCSGGCDICQHLEMNKGPEADFPDLGPLTPSPGNGDPTGLNGQRAGEDVGFWSGKPKYRFNKRLCEDSAYIPALASTLIHEATHACAFSNPSRKGLLDRNTFPGMLQPPPEGCAAFEVEAKCNPLPGSKW</sequence>
<feature type="signal peptide" evidence="1">
    <location>
        <begin position="1"/>
        <end position="24"/>
    </location>
</feature>
<comment type="caution">
    <text evidence="3">The sequence shown here is derived from an EMBL/GenBank/DDBJ whole genome shotgun (WGS) entry which is preliminary data.</text>
</comment>
<gene>
    <name evidence="3" type="ORF">ASNO1_05660</name>
</gene>
<dbReference type="InterPro" id="IPR022385">
    <property type="entry name" value="Rhs_assc_core"/>
</dbReference>